<dbReference type="InterPro" id="IPR051462">
    <property type="entry name" value="CBS_domain-containing"/>
</dbReference>
<gene>
    <name evidence="5" type="ORF">GAGA_2023</name>
</gene>
<comment type="caution">
    <text evidence="5">The sequence shown here is derived from an EMBL/GenBank/DDBJ whole genome shotgun (WGS) entry which is preliminary data.</text>
</comment>
<feature type="domain" description="CBS" evidence="4">
    <location>
        <begin position="218"/>
        <end position="276"/>
    </location>
</feature>
<name>A0ABQ0I693_9ALTE</name>
<evidence type="ECO:0000256" key="2">
    <source>
        <dbReference type="PROSITE-ProRule" id="PRU00703"/>
    </source>
</evidence>
<evidence type="ECO:0000313" key="5">
    <source>
        <dbReference type="EMBL" id="GAC04876.1"/>
    </source>
</evidence>
<organism evidence="5 6">
    <name type="scientific">Paraglaciecola agarilytica NO2</name>
    <dbReference type="NCBI Taxonomy" id="1125747"/>
    <lineage>
        <taxon>Bacteria</taxon>
        <taxon>Pseudomonadati</taxon>
        <taxon>Pseudomonadota</taxon>
        <taxon>Gammaproteobacteria</taxon>
        <taxon>Alteromonadales</taxon>
        <taxon>Alteromonadaceae</taxon>
        <taxon>Paraglaciecola</taxon>
    </lineage>
</organism>
<dbReference type="RefSeq" id="WP_008303615.1">
    <property type="nucleotide sequence ID" value="NZ_BAEK01000034.1"/>
</dbReference>
<accession>A0ABQ0I693</accession>
<dbReference type="Gene3D" id="3.10.580.10">
    <property type="entry name" value="CBS-domain"/>
    <property type="match status" value="1"/>
</dbReference>
<dbReference type="Pfam" id="PF10335">
    <property type="entry name" value="DUF294_C"/>
    <property type="match status" value="1"/>
</dbReference>
<dbReference type="Pfam" id="PF03445">
    <property type="entry name" value="DUF294"/>
    <property type="match status" value="1"/>
</dbReference>
<dbReference type="SUPFAM" id="SSF54631">
    <property type="entry name" value="CBS-domain pair"/>
    <property type="match status" value="1"/>
</dbReference>
<evidence type="ECO:0000256" key="1">
    <source>
        <dbReference type="ARBA" id="ARBA00022737"/>
    </source>
</evidence>
<dbReference type="InterPro" id="IPR018490">
    <property type="entry name" value="cNMP-bd_dom_sf"/>
</dbReference>
<dbReference type="PROSITE" id="PS50042">
    <property type="entry name" value="CNMP_BINDING_3"/>
    <property type="match status" value="1"/>
</dbReference>
<evidence type="ECO:0000259" key="3">
    <source>
        <dbReference type="PROSITE" id="PS50042"/>
    </source>
</evidence>
<protein>
    <submittedName>
        <fullName evidence="5">CBS domain-containing protein</fullName>
    </submittedName>
</protein>
<evidence type="ECO:0000313" key="6">
    <source>
        <dbReference type="Proteomes" id="UP000008372"/>
    </source>
</evidence>
<dbReference type="InterPro" id="IPR000595">
    <property type="entry name" value="cNMP-bd_dom"/>
</dbReference>
<dbReference type="EMBL" id="BAEK01000034">
    <property type="protein sequence ID" value="GAC04876.1"/>
    <property type="molecule type" value="Genomic_DNA"/>
</dbReference>
<proteinExistence type="predicted"/>
<feature type="domain" description="Cyclic nucleotide-binding" evidence="3">
    <location>
        <begin position="17"/>
        <end position="111"/>
    </location>
</feature>
<keyword evidence="6" id="KW-1185">Reference proteome</keyword>
<keyword evidence="1" id="KW-0677">Repeat</keyword>
<dbReference type="SUPFAM" id="SSF51206">
    <property type="entry name" value="cAMP-binding domain-like"/>
    <property type="match status" value="1"/>
</dbReference>
<dbReference type="PANTHER" id="PTHR48108">
    <property type="entry name" value="CBS DOMAIN-CONTAINING PROTEIN CBSX2, CHLOROPLASTIC"/>
    <property type="match status" value="1"/>
</dbReference>
<dbReference type="InterPro" id="IPR000644">
    <property type="entry name" value="CBS_dom"/>
</dbReference>
<keyword evidence="2" id="KW-0129">CBS domain</keyword>
<dbReference type="InterPro" id="IPR046342">
    <property type="entry name" value="CBS_dom_sf"/>
</dbReference>
<sequence>MNHIPQHILEFLRDSAPFDVLDEHELNALAETITVAYFSQEDVANILKQQQGGLFLIYNGQYSVKDSSEAERHVSDGDYFGCDNLWQKQPNAITITVDSPGLVYCIPKKSFTHSAKSHSSIEVFFRNYTSEQIYSEQVDDSKSMWLYKPIREVISDGVVSEDIKSSILQGVQKMSHSSVSSLVITDNQALVGILTDRDIRNRVVAQQTDVNLAVSEIMTQDPVKIHDQRTLFDALCVMTEHNVHHLPVVDKNTGVPLGMLTASDMIRHQRGNVLFVINELTKAPSLYELTRLSWQLPHYFSKHAKRLGDFDIAGKVLSQATDIMTRKLIGFYQQQNGEAPMEFCWLVYGSQAREDQTMGSDQDNGLLYATEPTEQQSEYFAGMAEYVCRGLDKCGIKLCTGNIMASNPALRMSVAQAVQQAQSWVREPSPEAILNCNIFLDVRAVAGNRFLLSQLHLERKELLRQSRFIAALTRHASDGHVPLSMFQKFVYKKGLAKKDCIDLKNSGVAIINNLVRIYSLANGLTMPSIPQRLDGLLSHSGLSSKDVKNLRDIWLLLNRLRWRHQIQNKVTDNYVSISDLSSIEKYQLKEAMRVIRRTQQAAIFKFAGGLG</sequence>
<reference evidence="5 6" key="1">
    <citation type="journal article" date="2014" name="Environ. Microbiol.">
        <title>Comparative genomics of the marine bacterial genus Glaciecola reveals the high degree of genomic diversity and genomic characteristic for cold adaptation.</title>
        <authorList>
            <person name="Qin Q.L."/>
            <person name="Xie B.B."/>
            <person name="Yu Y."/>
            <person name="Shu Y.L."/>
            <person name="Rong J.C."/>
            <person name="Zhang Y.J."/>
            <person name="Zhao D.L."/>
            <person name="Chen X.L."/>
            <person name="Zhang X.Y."/>
            <person name="Chen B."/>
            <person name="Zhou B.C."/>
            <person name="Zhang Y.Z."/>
        </authorList>
    </citation>
    <scope>NUCLEOTIDE SEQUENCE [LARGE SCALE GENOMIC DNA]</scope>
    <source>
        <strain evidence="5 6">NO2</strain>
    </source>
</reference>
<dbReference type="Pfam" id="PF00571">
    <property type="entry name" value="CBS"/>
    <property type="match status" value="2"/>
</dbReference>
<feature type="domain" description="CBS" evidence="4">
    <location>
        <begin position="149"/>
        <end position="210"/>
    </location>
</feature>
<dbReference type="PANTHER" id="PTHR48108:SF31">
    <property type="entry name" value="CBS DOMAIN AND CYCLIC NUCLEOTIDE-REGULATED NUCLEOTIDYLTRANSFERASE"/>
    <property type="match status" value="1"/>
</dbReference>
<dbReference type="PROSITE" id="PS51371">
    <property type="entry name" value="CBS"/>
    <property type="match status" value="2"/>
</dbReference>
<dbReference type="InterPro" id="IPR018821">
    <property type="entry name" value="DUF294_put_nucleoTrafse_sb-bd"/>
</dbReference>
<dbReference type="SMART" id="SM00116">
    <property type="entry name" value="CBS"/>
    <property type="match status" value="2"/>
</dbReference>
<dbReference type="InterPro" id="IPR005105">
    <property type="entry name" value="GlnD_Uridyltrans_N"/>
</dbReference>
<evidence type="ECO:0000259" key="4">
    <source>
        <dbReference type="PROSITE" id="PS51371"/>
    </source>
</evidence>
<dbReference type="CDD" id="cd04587">
    <property type="entry name" value="CBS_pair_CAP-ED_NT_Pol-beta-like_DUF294_assoc"/>
    <property type="match status" value="1"/>
</dbReference>
<dbReference type="Proteomes" id="UP000008372">
    <property type="component" value="Unassembled WGS sequence"/>
</dbReference>
<dbReference type="CDD" id="cd05401">
    <property type="entry name" value="NT_GlnE_GlnD_like"/>
    <property type="match status" value="1"/>
</dbReference>
<dbReference type="InterPro" id="IPR014710">
    <property type="entry name" value="RmlC-like_jellyroll"/>
</dbReference>
<dbReference type="CDD" id="cd00038">
    <property type="entry name" value="CAP_ED"/>
    <property type="match status" value="1"/>
</dbReference>
<dbReference type="Gene3D" id="2.60.120.10">
    <property type="entry name" value="Jelly Rolls"/>
    <property type="match status" value="1"/>
</dbReference>